<protein>
    <submittedName>
        <fullName evidence="7">Uncharacterized protein</fullName>
    </submittedName>
</protein>
<dbReference type="AlphaFoldDB" id="A0ABD0KHC6"/>
<dbReference type="SUPFAM" id="SSF57850">
    <property type="entry name" value="RING/U-box"/>
    <property type="match status" value="1"/>
</dbReference>
<dbReference type="Gene3D" id="3.30.160.60">
    <property type="entry name" value="Classic Zinc Finger"/>
    <property type="match status" value="1"/>
</dbReference>
<keyword evidence="1" id="KW-0479">Metal-binding</keyword>
<evidence type="ECO:0000256" key="4">
    <source>
        <dbReference type="PROSITE-ProRule" id="PRU00024"/>
    </source>
</evidence>
<evidence type="ECO:0000256" key="1">
    <source>
        <dbReference type="ARBA" id="ARBA00022723"/>
    </source>
</evidence>
<keyword evidence="8" id="KW-1185">Reference proteome</keyword>
<dbReference type="SUPFAM" id="SSF57845">
    <property type="entry name" value="B-box zinc-binding domain"/>
    <property type="match status" value="1"/>
</dbReference>
<evidence type="ECO:0000256" key="2">
    <source>
        <dbReference type="ARBA" id="ARBA00022771"/>
    </source>
</evidence>
<dbReference type="EMBL" id="JACVVK020000178">
    <property type="protein sequence ID" value="KAK7486453.1"/>
    <property type="molecule type" value="Genomic_DNA"/>
</dbReference>
<accession>A0ABD0KHC6</accession>
<name>A0ABD0KHC6_9CAEN</name>
<dbReference type="Pfam" id="PF00643">
    <property type="entry name" value="zf-B_box"/>
    <property type="match status" value="1"/>
</dbReference>
<dbReference type="InterPro" id="IPR017907">
    <property type="entry name" value="Znf_RING_CS"/>
</dbReference>
<evidence type="ECO:0000313" key="8">
    <source>
        <dbReference type="Proteomes" id="UP001519460"/>
    </source>
</evidence>
<dbReference type="InterPro" id="IPR047153">
    <property type="entry name" value="TRIM45/56/19-like"/>
</dbReference>
<dbReference type="InterPro" id="IPR000315">
    <property type="entry name" value="Znf_B-box"/>
</dbReference>
<dbReference type="PANTHER" id="PTHR25462:SF301">
    <property type="entry name" value="E3 UBIQUITIN-PROTEIN LIGASE TRIM56-LIKE"/>
    <property type="match status" value="1"/>
</dbReference>
<organism evidence="7 8">
    <name type="scientific">Batillaria attramentaria</name>
    <dbReference type="NCBI Taxonomy" id="370345"/>
    <lineage>
        <taxon>Eukaryota</taxon>
        <taxon>Metazoa</taxon>
        <taxon>Spiralia</taxon>
        <taxon>Lophotrochozoa</taxon>
        <taxon>Mollusca</taxon>
        <taxon>Gastropoda</taxon>
        <taxon>Caenogastropoda</taxon>
        <taxon>Sorbeoconcha</taxon>
        <taxon>Cerithioidea</taxon>
        <taxon>Batillariidae</taxon>
        <taxon>Batillaria</taxon>
    </lineage>
</organism>
<dbReference type="Gene3D" id="3.30.40.10">
    <property type="entry name" value="Zinc/RING finger domain, C3HC4 (zinc finger)"/>
    <property type="match status" value="1"/>
</dbReference>
<dbReference type="PROSITE" id="PS50119">
    <property type="entry name" value="ZF_BBOX"/>
    <property type="match status" value="1"/>
</dbReference>
<comment type="caution">
    <text evidence="7">The sequence shown here is derived from an EMBL/GenBank/DDBJ whole genome shotgun (WGS) entry which is preliminary data.</text>
</comment>
<gene>
    <name evidence="7" type="ORF">BaRGS_00022254</name>
</gene>
<keyword evidence="3" id="KW-0862">Zinc</keyword>
<dbReference type="GO" id="GO:0008270">
    <property type="term" value="F:zinc ion binding"/>
    <property type="evidence" value="ECO:0007669"/>
    <property type="project" value="UniProtKB-KW"/>
</dbReference>
<feature type="domain" description="B box-type" evidence="6">
    <location>
        <begin position="93"/>
        <end position="134"/>
    </location>
</feature>
<dbReference type="PROSITE" id="PS00518">
    <property type="entry name" value="ZF_RING_1"/>
    <property type="match status" value="1"/>
</dbReference>
<sequence>MASGAVADNFSCSLCLEQFKNPKFLDCHHSFCEGCLVSLARNSAGPSQVACPECRKVTQLPRGGVSQLQTNFYITRLLDANADREPRLLEADRDPEMCQAHRNKKLCYYCVNCDTPICPYCRMTKHKKHHAIDLDSAVAAAIGEIEKGKSRLERRSWSLAGYLTSLGKMENAIEETRLSVERTILERAETINRWVAEAVDRGLESLQNATEEVREPIRQYKAKASSSLNTIQAIKTDLERVLSDSSGSSQEVISLRRNMAKGQGSEDRLSELMFDFIIPCKYPRVQFNDECLQPEAIAEFIGTGRVAADMGFGHQFIDK</sequence>
<dbReference type="Proteomes" id="UP001519460">
    <property type="component" value="Unassembled WGS sequence"/>
</dbReference>
<evidence type="ECO:0000313" key="7">
    <source>
        <dbReference type="EMBL" id="KAK7486453.1"/>
    </source>
</evidence>
<dbReference type="PROSITE" id="PS50089">
    <property type="entry name" value="ZF_RING_2"/>
    <property type="match status" value="1"/>
</dbReference>
<dbReference type="Pfam" id="PF00097">
    <property type="entry name" value="zf-C3HC4"/>
    <property type="match status" value="1"/>
</dbReference>
<proteinExistence type="predicted"/>
<dbReference type="InterPro" id="IPR001841">
    <property type="entry name" value="Znf_RING"/>
</dbReference>
<dbReference type="InterPro" id="IPR013083">
    <property type="entry name" value="Znf_RING/FYVE/PHD"/>
</dbReference>
<dbReference type="InterPro" id="IPR018957">
    <property type="entry name" value="Znf_C3HC4_RING-type"/>
</dbReference>
<reference evidence="7 8" key="1">
    <citation type="journal article" date="2023" name="Sci. Data">
        <title>Genome assembly of the Korean intertidal mud-creeper Batillaria attramentaria.</title>
        <authorList>
            <person name="Patra A.K."/>
            <person name="Ho P.T."/>
            <person name="Jun S."/>
            <person name="Lee S.J."/>
            <person name="Kim Y."/>
            <person name="Won Y.J."/>
        </authorList>
    </citation>
    <scope>NUCLEOTIDE SEQUENCE [LARGE SCALE GENOMIC DNA]</scope>
    <source>
        <strain evidence="7">Wonlab-2016</strain>
    </source>
</reference>
<evidence type="ECO:0000259" key="5">
    <source>
        <dbReference type="PROSITE" id="PS50089"/>
    </source>
</evidence>
<dbReference type="CDD" id="cd19756">
    <property type="entry name" value="Bbox2"/>
    <property type="match status" value="1"/>
</dbReference>
<dbReference type="PANTHER" id="PTHR25462">
    <property type="entry name" value="BONUS, ISOFORM C-RELATED"/>
    <property type="match status" value="1"/>
</dbReference>
<feature type="domain" description="RING-type" evidence="5">
    <location>
        <begin position="12"/>
        <end position="55"/>
    </location>
</feature>
<dbReference type="SMART" id="SM00184">
    <property type="entry name" value="RING"/>
    <property type="match status" value="1"/>
</dbReference>
<keyword evidence="2 4" id="KW-0863">Zinc-finger</keyword>
<evidence type="ECO:0000259" key="6">
    <source>
        <dbReference type="PROSITE" id="PS50119"/>
    </source>
</evidence>
<dbReference type="SMART" id="SM00336">
    <property type="entry name" value="BBOX"/>
    <property type="match status" value="1"/>
</dbReference>
<evidence type="ECO:0000256" key="3">
    <source>
        <dbReference type="ARBA" id="ARBA00022833"/>
    </source>
</evidence>